<dbReference type="GO" id="GO:0009247">
    <property type="term" value="P:glycolipid biosynthetic process"/>
    <property type="evidence" value="ECO:0007669"/>
    <property type="project" value="TreeGrafter"/>
</dbReference>
<dbReference type="PANTHER" id="PTHR12286:SF5">
    <property type="entry name" value="SACCHAROPINE DEHYDROGENASE-LIKE OXIDOREDUCTASE"/>
    <property type="match status" value="1"/>
</dbReference>
<comment type="caution">
    <text evidence="5">The sequence shown here is derived from an EMBL/GenBank/DDBJ whole genome shotgun (WGS) entry which is preliminary data.</text>
</comment>
<dbReference type="VEuPathDB" id="ToxoDB:TGME49_215290"/>
<evidence type="ECO:0000256" key="2">
    <source>
        <dbReference type="SAM" id="MobiDB-lite"/>
    </source>
</evidence>
<dbReference type="InterPro" id="IPR051276">
    <property type="entry name" value="Saccharopine_DH-like_oxidrdct"/>
</dbReference>
<keyword evidence="3" id="KW-0732">Signal</keyword>
<feature type="signal peptide" evidence="3">
    <location>
        <begin position="1"/>
        <end position="27"/>
    </location>
</feature>
<dbReference type="GO" id="GO:0005739">
    <property type="term" value="C:mitochondrion"/>
    <property type="evidence" value="ECO:0007669"/>
    <property type="project" value="TreeGrafter"/>
</dbReference>
<evidence type="ECO:0000256" key="1">
    <source>
        <dbReference type="ARBA" id="ARBA00038048"/>
    </source>
</evidence>
<protein>
    <submittedName>
        <fullName evidence="5">Saccharopine dehydrogenase domain-containing protein</fullName>
    </submittedName>
</protein>
<dbReference type="InterPro" id="IPR036291">
    <property type="entry name" value="NAD(P)-bd_dom_sf"/>
</dbReference>
<dbReference type="GO" id="GO:0005811">
    <property type="term" value="C:lipid droplet"/>
    <property type="evidence" value="ECO:0007669"/>
    <property type="project" value="TreeGrafter"/>
</dbReference>
<organism evidence="5 6">
    <name type="scientific">Toxoplasma gondii</name>
    <dbReference type="NCBI Taxonomy" id="5811"/>
    <lineage>
        <taxon>Eukaryota</taxon>
        <taxon>Sar</taxon>
        <taxon>Alveolata</taxon>
        <taxon>Apicomplexa</taxon>
        <taxon>Conoidasida</taxon>
        <taxon>Coccidia</taxon>
        <taxon>Eucoccidiorida</taxon>
        <taxon>Eimeriorina</taxon>
        <taxon>Sarcocystidae</taxon>
        <taxon>Toxoplasma</taxon>
    </lineage>
</organism>
<feature type="domain" description="Saccharopine dehydrogenase NADP binding" evidence="4">
    <location>
        <begin position="72"/>
        <end position="208"/>
    </location>
</feature>
<dbReference type="PANTHER" id="PTHR12286">
    <property type="entry name" value="SACCHAROPINE DEHYDROGENASE-LIKE OXIDOREDUCTASE"/>
    <property type="match status" value="1"/>
</dbReference>
<comment type="similarity">
    <text evidence="1">Belongs to the saccharopine dehydrogenase family.</text>
</comment>
<evidence type="ECO:0000313" key="5">
    <source>
        <dbReference type="EMBL" id="KAF4640010.1"/>
    </source>
</evidence>
<dbReference type="EMBL" id="JAAUHK010000195">
    <property type="protein sequence ID" value="KAF4640010.1"/>
    <property type="molecule type" value="Genomic_DNA"/>
</dbReference>
<dbReference type="AlphaFoldDB" id="A0A7J6JZR5"/>
<gene>
    <name evidence="5" type="ORF">TGRH88_039350</name>
</gene>
<dbReference type="GO" id="GO:0005886">
    <property type="term" value="C:plasma membrane"/>
    <property type="evidence" value="ECO:0007669"/>
    <property type="project" value="TreeGrafter"/>
</dbReference>
<dbReference type="InterPro" id="IPR005097">
    <property type="entry name" value="Sacchrp_dh_NADP-bd"/>
</dbReference>
<accession>A0A7J6JZR5</accession>
<dbReference type="Pfam" id="PF03435">
    <property type="entry name" value="Sacchrp_dh_NADP"/>
    <property type="match status" value="1"/>
</dbReference>
<evidence type="ECO:0000259" key="4">
    <source>
        <dbReference type="Pfam" id="PF03435"/>
    </source>
</evidence>
<reference evidence="5 6" key="1">
    <citation type="submission" date="2020-03" db="EMBL/GenBank/DDBJ databases">
        <title>Genome sequence of Toxoplasma gondii RH-88 strain.</title>
        <authorList>
            <person name="Lorenzi H.A."/>
            <person name="Venepally P."/>
            <person name="Rozenberg A."/>
            <person name="Sibley D."/>
        </authorList>
    </citation>
    <scope>NUCLEOTIDE SEQUENCE [LARGE SCALE GENOMIC DNA]</scope>
    <source>
        <strain evidence="5 6">RH-88</strain>
    </source>
</reference>
<keyword evidence="6" id="KW-1185">Reference proteome</keyword>
<evidence type="ECO:0000313" key="6">
    <source>
        <dbReference type="Proteomes" id="UP000557509"/>
    </source>
</evidence>
<name>A0A7J6JZR5_TOXGO</name>
<evidence type="ECO:0000256" key="3">
    <source>
        <dbReference type="SAM" id="SignalP"/>
    </source>
</evidence>
<proteinExistence type="inferred from homology"/>
<dbReference type="Gene3D" id="3.40.50.720">
    <property type="entry name" value="NAD(P)-binding Rossmann-like Domain"/>
    <property type="match status" value="1"/>
</dbReference>
<sequence>MSSLMLSVPVSLAVLLASHFYVRLCKSVNLFLSSDVLSPHHTHAPLSENSRPDKNSAMESQPLNDSGREFDVIVYGATGFTGRLVAEYFCEHYVTENGEFLVRFALAGRSMKKLEESRQTACTRARREAYTEKIPLIAADSSDEASLAEMCRRAKVIITTVGPYLKYGEPLVKACVDSRTHYCDLVGEAPFVALTSQKYGRLAAERGVKVVHCCGFDSVPSDLSCLLLQDAALKAANAPCESVSTAVTELHGGFSGGTVASLLNLAGSKDTFDPYYLCKQALPECVSFTPSSKAYSPVRFMTHDKDFGYGAFFIMAPLNEQVVRWSNALMGFKYGKDFVYRELMSVNKGGFFSALTTSMLVYVGMLCIKFSPIRSLLFALRLLPQPGEGPSQKVLDSGFFEMRAVGRTQSKSGQNFRVSVTVGSKLGDPGYRETAKMIAETGLCMALNMDKCTKLCGVGSPSASVGSVLKDRLEKKGFYFEVDTHEEEVENNDGRDM</sequence>
<feature type="chain" id="PRO_5029628131" evidence="3">
    <location>
        <begin position="28"/>
        <end position="497"/>
    </location>
</feature>
<dbReference type="SUPFAM" id="SSF51735">
    <property type="entry name" value="NAD(P)-binding Rossmann-fold domains"/>
    <property type="match status" value="1"/>
</dbReference>
<feature type="region of interest" description="Disordered" evidence="2">
    <location>
        <begin position="42"/>
        <end position="64"/>
    </location>
</feature>
<dbReference type="Proteomes" id="UP000557509">
    <property type="component" value="Unassembled WGS sequence"/>
</dbReference>